<dbReference type="OrthoDB" id="5419620at2"/>
<dbReference type="RefSeq" id="WP_139450563.1">
    <property type="nucleotide sequence ID" value="NZ_VDMB01000025.1"/>
</dbReference>
<gene>
    <name evidence="3" type="ORF">FIM25_14415</name>
</gene>
<reference evidence="3 4" key="1">
    <citation type="submission" date="2019-06" db="EMBL/GenBank/DDBJ databases">
        <title>Desulfobotulus mexicanus sp. nov., a novel sulfate-reducing bacterium isolated from the sediment of an alkaline crater lake in Mexico.</title>
        <authorList>
            <person name="Hirschler-Rea A."/>
        </authorList>
    </citation>
    <scope>NUCLEOTIDE SEQUENCE [LARGE SCALE GENOMIC DNA]</scope>
    <source>
        <strain evidence="3 4">PAR22N</strain>
    </source>
</reference>
<proteinExistence type="predicted"/>
<organism evidence="3 4">
    <name type="scientific">Desulfobotulus mexicanus</name>
    <dbReference type="NCBI Taxonomy" id="2586642"/>
    <lineage>
        <taxon>Bacteria</taxon>
        <taxon>Pseudomonadati</taxon>
        <taxon>Thermodesulfobacteriota</taxon>
        <taxon>Desulfobacteria</taxon>
        <taxon>Desulfobacterales</taxon>
        <taxon>Desulfobacteraceae</taxon>
        <taxon>Desulfobotulus</taxon>
    </lineage>
</organism>
<feature type="domain" description="DUF4124" evidence="2">
    <location>
        <begin position="13"/>
        <end position="49"/>
    </location>
</feature>
<sequence>MQTKIMVILGVGLFFLVNHTSAEFYQYRDEAGRIVFTDDLSRLPEKEREAVLRFESLEAREGAAADDGMEIAEEIAEPVSMEENAAFLESERKSLAEEFRMLGERQEALEERVKTLSNTDAEAVAAHNAEVAAFEKDRKAYEQRRREYNKGVEAFNARVHQDVSEEENEAP</sequence>
<keyword evidence="1" id="KW-0175">Coiled coil</keyword>
<evidence type="ECO:0000256" key="1">
    <source>
        <dbReference type="SAM" id="Coils"/>
    </source>
</evidence>
<dbReference type="InterPro" id="IPR025392">
    <property type="entry name" value="DUF4124"/>
</dbReference>
<evidence type="ECO:0000313" key="3">
    <source>
        <dbReference type="EMBL" id="TYT73595.1"/>
    </source>
</evidence>
<protein>
    <submittedName>
        <fullName evidence="3">DUF4124 domain-containing protein</fullName>
    </submittedName>
</protein>
<dbReference type="EMBL" id="VDMB01000025">
    <property type="protein sequence ID" value="TYT73595.1"/>
    <property type="molecule type" value="Genomic_DNA"/>
</dbReference>
<evidence type="ECO:0000259" key="2">
    <source>
        <dbReference type="Pfam" id="PF13511"/>
    </source>
</evidence>
<dbReference type="Proteomes" id="UP000321899">
    <property type="component" value="Unassembled WGS sequence"/>
</dbReference>
<keyword evidence="4" id="KW-1185">Reference proteome</keyword>
<dbReference type="AlphaFoldDB" id="A0A5S5MD91"/>
<comment type="caution">
    <text evidence="3">The sequence shown here is derived from an EMBL/GenBank/DDBJ whole genome shotgun (WGS) entry which is preliminary data.</text>
</comment>
<feature type="coiled-coil region" evidence="1">
    <location>
        <begin position="92"/>
        <end position="151"/>
    </location>
</feature>
<name>A0A5S5MD91_9BACT</name>
<dbReference type="Pfam" id="PF13511">
    <property type="entry name" value="DUF4124"/>
    <property type="match status" value="1"/>
</dbReference>
<accession>A0A5S5MD91</accession>
<evidence type="ECO:0000313" key="4">
    <source>
        <dbReference type="Proteomes" id="UP000321899"/>
    </source>
</evidence>